<evidence type="ECO:0000313" key="3">
    <source>
        <dbReference type="Proteomes" id="UP000002051"/>
    </source>
</evidence>
<gene>
    <name evidence="1" type="ordered locus">MTR_7g095210</name>
</gene>
<proteinExistence type="predicted"/>
<dbReference type="EMBL" id="CM001223">
    <property type="protein sequence ID" value="KEH23788.1"/>
    <property type="molecule type" value="Genomic_DNA"/>
</dbReference>
<keyword evidence="3" id="KW-1185">Reference proteome</keyword>
<evidence type="ECO:0000313" key="2">
    <source>
        <dbReference type="EnsemblPlants" id="KEH23788"/>
    </source>
</evidence>
<accession>A0A072U3R0</accession>
<reference evidence="1 3" key="1">
    <citation type="journal article" date="2011" name="Nature">
        <title>The Medicago genome provides insight into the evolution of rhizobial symbioses.</title>
        <authorList>
            <person name="Young N.D."/>
            <person name="Debelle F."/>
            <person name="Oldroyd G.E."/>
            <person name="Geurts R."/>
            <person name="Cannon S.B."/>
            <person name="Udvardi M.K."/>
            <person name="Benedito V.A."/>
            <person name="Mayer K.F."/>
            <person name="Gouzy J."/>
            <person name="Schoof H."/>
            <person name="Van de Peer Y."/>
            <person name="Proost S."/>
            <person name="Cook D.R."/>
            <person name="Meyers B.C."/>
            <person name="Spannagl M."/>
            <person name="Cheung F."/>
            <person name="De Mita S."/>
            <person name="Krishnakumar V."/>
            <person name="Gundlach H."/>
            <person name="Zhou S."/>
            <person name="Mudge J."/>
            <person name="Bharti A.K."/>
            <person name="Murray J.D."/>
            <person name="Naoumkina M.A."/>
            <person name="Rosen B."/>
            <person name="Silverstein K.A."/>
            <person name="Tang H."/>
            <person name="Rombauts S."/>
            <person name="Zhao P.X."/>
            <person name="Zhou P."/>
            <person name="Barbe V."/>
            <person name="Bardou P."/>
            <person name="Bechner M."/>
            <person name="Bellec A."/>
            <person name="Berger A."/>
            <person name="Berges H."/>
            <person name="Bidwell S."/>
            <person name="Bisseling T."/>
            <person name="Choisne N."/>
            <person name="Couloux A."/>
            <person name="Denny R."/>
            <person name="Deshpande S."/>
            <person name="Dai X."/>
            <person name="Doyle J.J."/>
            <person name="Dudez A.M."/>
            <person name="Farmer A.D."/>
            <person name="Fouteau S."/>
            <person name="Franken C."/>
            <person name="Gibelin C."/>
            <person name="Gish J."/>
            <person name="Goldstein S."/>
            <person name="Gonzalez A.J."/>
            <person name="Green P.J."/>
            <person name="Hallab A."/>
            <person name="Hartog M."/>
            <person name="Hua A."/>
            <person name="Humphray S.J."/>
            <person name="Jeong D.H."/>
            <person name="Jing Y."/>
            <person name="Jocker A."/>
            <person name="Kenton S.M."/>
            <person name="Kim D.J."/>
            <person name="Klee K."/>
            <person name="Lai H."/>
            <person name="Lang C."/>
            <person name="Lin S."/>
            <person name="Macmil S.L."/>
            <person name="Magdelenat G."/>
            <person name="Matthews L."/>
            <person name="McCorrison J."/>
            <person name="Monaghan E.L."/>
            <person name="Mun J.H."/>
            <person name="Najar F.Z."/>
            <person name="Nicholson C."/>
            <person name="Noirot C."/>
            <person name="O'Bleness M."/>
            <person name="Paule C.R."/>
            <person name="Poulain J."/>
            <person name="Prion F."/>
            <person name="Qin B."/>
            <person name="Qu C."/>
            <person name="Retzel E.F."/>
            <person name="Riddle C."/>
            <person name="Sallet E."/>
            <person name="Samain S."/>
            <person name="Samson N."/>
            <person name="Sanders I."/>
            <person name="Saurat O."/>
            <person name="Scarpelli C."/>
            <person name="Schiex T."/>
            <person name="Segurens B."/>
            <person name="Severin A.J."/>
            <person name="Sherrier D.J."/>
            <person name="Shi R."/>
            <person name="Sims S."/>
            <person name="Singer S.R."/>
            <person name="Sinharoy S."/>
            <person name="Sterck L."/>
            <person name="Viollet A."/>
            <person name="Wang B.B."/>
            <person name="Wang K."/>
            <person name="Wang M."/>
            <person name="Wang X."/>
            <person name="Warfsmann J."/>
            <person name="Weissenbach J."/>
            <person name="White D.D."/>
            <person name="White J.D."/>
            <person name="Wiley G.B."/>
            <person name="Wincker P."/>
            <person name="Xing Y."/>
            <person name="Yang L."/>
            <person name="Yao Z."/>
            <person name="Ying F."/>
            <person name="Zhai J."/>
            <person name="Zhou L."/>
            <person name="Zuber A."/>
            <person name="Denarie J."/>
            <person name="Dixon R.A."/>
            <person name="May G.D."/>
            <person name="Schwartz D.C."/>
            <person name="Rogers J."/>
            <person name="Quetier F."/>
            <person name="Town C.D."/>
            <person name="Roe B.A."/>
        </authorList>
    </citation>
    <scope>NUCLEOTIDE SEQUENCE [LARGE SCALE GENOMIC DNA]</scope>
    <source>
        <strain evidence="1">A17</strain>
        <strain evidence="2 3">cv. Jemalong A17</strain>
    </source>
</reference>
<dbReference type="AlphaFoldDB" id="A0A072U3R0"/>
<evidence type="ECO:0000313" key="1">
    <source>
        <dbReference type="EMBL" id="KEH23788.1"/>
    </source>
</evidence>
<reference evidence="1 3" key="2">
    <citation type="journal article" date="2014" name="BMC Genomics">
        <title>An improved genome release (version Mt4.0) for the model legume Medicago truncatula.</title>
        <authorList>
            <person name="Tang H."/>
            <person name="Krishnakumar V."/>
            <person name="Bidwell S."/>
            <person name="Rosen B."/>
            <person name="Chan A."/>
            <person name="Zhou S."/>
            <person name="Gentzbittel L."/>
            <person name="Childs K.L."/>
            <person name="Yandell M."/>
            <person name="Gundlach H."/>
            <person name="Mayer K.F."/>
            <person name="Schwartz D.C."/>
            <person name="Town C.D."/>
        </authorList>
    </citation>
    <scope>GENOME REANNOTATION</scope>
    <source>
        <strain evidence="1">A17</strain>
        <strain evidence="2 3">cv. Jemalong A17</strain>
    </source>
</reference>
<dbReference type="EnsemblPlants" id="KEH23788">
    <property type="protein sequence ID" value="KEH23788"/>
    <property type="gene ID" value="MTR_7g095210"/>
</dbReference>
<name>A0A072U3R0_MEDTR</name>
<protein>
    <submittedName>
        <fullName evidence="1 2">Uncharacterized protein</fullName>
    </submittedName>
</protein>
<reference evidence="2" key="3">
    <citation type="submission" date="2015-04" db="UniProtKB">
        <authorList>
            <consortium name="EnsemblPlants"/>
        </authorList>
    </citation>
    <scope>IDENTIFICATION</scope>
    <source>
        <strain evidence="2">cv. Jemalong A17</strain>
    </source>
</reference>
<sequence length="70" mass="8008">MRRSLVKLSCFTEAPMLGRYLEVPFLGYAPRRSDYAYLITQVKSKMAKHLLFAGSITHSKSIIEALPIYQ</sequence>
<dbReference type="Proteomes" id="UP000002051">
    <property type="component" value="Unassembled WGS sequence"/>
</dbReference>
<organism evidence="1 3">
    <name type="scientific">Medicago truncatula</name>
    <name type="common">Barrel medic</name>
    <name type="synonym">Medicago tribuloides</name>
    <dbReference type="NCBI Taxonomy" id="3880"/>
    <lineage>
        <taxon>Eukaryota</taxon>
        <taxon>Viridiplantae</taxon>
        <taxon>Streptophyta</taxon>
        <taxon>Embryophyta</taxon>
        <taxon>Tracheophyta</taxon>
        <taxon>Spermatophyta</taxon>
        <taxon>Magnoliopsida</taxon>
        <taxon>eudicotyledons</taxon>
        <taxon>Gunneridae</taxon>
        <taxon>Pentapetalae</taxon>
        <taxon>rosids</taxon>
        <taxon>fabids</taxon>
        <taxon>Fabales</taxon>
        <taxon>Fabaceae</taxon>
        <taxon>Papilionoideae</taxon>
        <taxon>50 kb inversion clade</taxon>
        <taxon>NPAAA clade</taxon>
        <taxon>Hologalegina</taxon>
        <taxon>IRL clade</taxon>
        <taxon>Trifolieae</taxon>
        <taxon>Medicago</taxon>
    </lineage>
</organism>
<dbReference type="HOGENOM" id="CLU_2761667_0_0_1"/>